<dbReference type="PANTHER" id="PTHR10133">
    <property type="entry name" value="DNA POLYMERASE I"/>
    <property type="match status" value="1"/>
</dbReference>
<sequence>MTSLSKGARVSSVCKVGFDVKEQVKVLAQVLGCLFPGPVEDPKVAHWLLDPSAKEKNLHGMLAHYTQDQVGLLENVGGGIGLSSLGISPQNPGSGRLRSCVESVLILDLMETLKQKLKESDLYDAFREIEMPSIITLIHVELNGIGFSPEECETQKVFMQSKLTALEEQAYLLAGRTFSLTSPDDIAQVLYLELKLPPNGEVRNSNQGRVTMPTRKTLGGRGRGQMAKHFSTSKEALEKIKNLHPLPGLILEWRKLSMSLTKVVFPLQKEKVFNKKLGMDRLFPVYQTHTATDGVFLAADYSQLELRVLAHLSQDAKLICILNSDGDVFRQIAAQWKNLDKKAVTDQQRQEAKQICYGMIYGIGARALSEQLEISEEDAACFMETFRDQY</sequence>
<evidence type="ECO:0000313" key="8">
    <source>
        <dbReference type="EMBL" id="KAJ8027523.1"/>
    </source>
</evidence>
<dbReference type="GO" id="GO:0003887">
    <property type="term" value="F:DNA-directed DNA polymerase activity"/>
    <property type="evidence" value="ECO:0007669"/>
    <property type="project" value="UniProtKB-KW"/>
</dbReference>
<keyword evidence="3" id="KW-0548">Nucleotidyltransferase</keyword>
<evidence type="ECO:0000259" key="7">
    <source>
        <dbReference type="SMART" id="SM00482"/>
    </source>
</evidence>
<accession>A0A9Q1GY77</accession>
<gene>
    <name evidence="8" type="ORF">HOLleu_32687</name>
</gene>
<dbReference type="InterPro" id="IPR036397">
    <property type="entry name" value="RNaseH_sf"/>
</dbReference>
<reference evidence="8" key="1">
    <citation type="submission" date="2021-10" db="EMBL/GenBank/DDBJ databases">
        <title>Tropical sea cucumber genome reveals ecological adaptation and Cuvierian tubules defense mechanism.</title>
        <authorList>
            <person name="Chen T."/>
        </authorList>
    </citation>
    <scope>NUCLEOTIDE SEQUENCE</scope>
    <source>
        <strain evidence="8">Nanhai2018</strain>
        <tissue evidence="8">Muscle</tissue>
    </source>
</reference>
<dbReference type="InterPro" id="IPR043502">
    <property type="entry name" value="DNA/RNA_pol_sf"/>
</dbReference>
<dbReference type="Proteomes" id="UP001152320">
    <property type="component" value="Chromosome 16"/>
</dbReference>
<dbReference type="InterPro" id="IPR002298">
    <property type="entry name" value="DNA_polymerase_A"/>
</dbReference>
<feature type="region of interest" description="Disordered" evidence="6">
    <location>
        <begin position="202"/>
        <end position="225"/>
    </location>
</feature>
<keyword evidence="4" id="KW-0239">DNA-directed DNA polymerase</keyword>
<protein>
    <recommendedName>
        <fullName evidence="1">DNA-directed DNA polymerase</fullName>
        <ecNumber evidence="1">2.7.7.7</ecNumber>
    </recommendedName>
</protein>
<evidence type="ECO:0000256" key="1">
    <source>
        <dbReference type="ARBA" id="ARBA00012417"/>
    </source>
</evidence>
<dbReference type="SMART" id="SM00482">
    <property type="entry name" value="POLAc"/>
    <property type="match status" value="1"/>
</dbReference>
<dbReference type="Gene3D" id="1.10.150.20">
    <property type="entry name" value="5' to 3' exonuclease, C-terminal subdomain"/>
    <property type="match status" value="1"/>
</dbReference>
<dbReference type="Gene3D" id="3.30.70.370">
    <property type="match status" value="1"/>
</dbReference>
<feature type="domain" description="DNA-directed DNA polymerase family A palm" evidence="7">
    <location>
        <begin position="257"/>
        <end position="390"/>
    </location>
</feature>
<dbReference type="GO" id="GO:0006261">
    <property type="term" value="P:DNA-templated DNA replication"/>
    <property type="evidence" value="ECO:0007669"/>
    <property type="project" value="InterPro"/>
</dbReference>
<evidence type="ECO:0000256" key="4">
    <source>
        <dbReference type="ARBA" id="ARBA00022932"/>
    </source>
</evidence>
<evidence type="ECO:0000256" key="3">
    <source>
        <dbReference type="ARBA" id="ARBA00022695"/>
    </source>
</evidence>
<dbReference type="GO" id="GO:0003677">
    <property type="term" value="F:DNA binding"/>
    <property type="evidence" value="ECO:0007669"/>
    <property type="project" value="InterPro"/>
</dbReference>
<dbReference type="PROSITE" id="PS00447">
    <property type="entry name" value="DNA_POLYMERASE_A"/>
    <property type="match status" value="1"/>
</dbReference>
<evidence type="ECO:0000313" key="9">
    <source>
        <dbReference type="Proteomes" id="UP001152320"/>
    </source>
</evidence>
<keyword evidence="2" id="KW-0808">Transferase</keyword>
<dbReference type="InterPro" id="IPR012337">
    <property type="entry name" value="RNaseH-like_sf"/>
</dbReference>
<proteinExistence type="predicted"/>
<dbReference type="GO" id="GO:0097681">
    <property type="term" value="P:double-strand break repair via alternative nonhomologous end joining"/>
    <property type="evidence" value="ECO:0007669"/>
    <property type="project" value="TreeGrafter"/>
</dbReference>
<evidence type="ECO:0000256" key="2">
    <source>
        <dbReference type="ARBA" id="ARBA00022679"/>
    </source>
</evidence>
<dbReference type="PRINTS" id="PR00868">
    <property type="entry name" value="DNAPOLI"/>
</dbReference>
<dbReference type="SUPFAM" id="SSF56672">
    <property type="entry name" value="DNA/RNA polymerases"/>
    <property type="match status" value="1"/>
</dbReference>
<comment type="caution">
    <text evidence="8">The sequence shown here is derived from an EMBL/GenBank/DDBJ whole genome shotgun (WGS) entry which is preliminary data.</text>
</comment>
<name>A0A9Q1GY77_HOLLE</name>
<dbReference type="SUPFAM" id="SSF53098">
    <property type="entry name" value="Ribonuclease H-like"/>
    <property type="match status" value="1"/>
</dbReference>
<dbReference type="InterPro" id="IPR001098">
    <property type="entry name" value="DNA-dir_DNA_pol_A_palm_dom"/>
</dbReference>
<dbReference type="PANTHER" id="PTHR10133:SF62">
    <property type="entry name" value="DNA POLYMERASE THETA"/>
    <property type="match status" value="1"/>
</dbReference>
<organism evidence="8 9">
    <name type="scientific">Holothuria leucospilota</name>
    <name type="common">Black long sea cucumber</name>
    <name type="synonym">Mertensiothuria leucospilota</name>
    <dbReference type="NCBI Taxonomy" id="206669"/>
    <lineage>
        <taxon>Eukaryota</taxon>
        <taxon>Metazoa</taxon>
        <taxon>Echinodermata</taxon>
        <taxon>Eleutherozoa</taxon>
        <taxon>Echinozoa</taxon>
        <taxon>Holothuroidea</taxon>
        <taxon>Aspidochirotacea</taxon>
        <taxon>Aspidochirotida</taxon>
        <taxon>Holothuriidae</taxon>
        <taxon>Holothuria</taxon>
    </lineage>
</organism>
<dbReference type="InterPro" id="IPR019760">
    <property type="entry name" value="DNA-dir_DNA_pol_A_CS"/>
</dbReference>
<dbReference type="Gene3D" id="3.30.420.10">
    <property type="entry name" value="Ribonuclease H-like superfamily/Ribonuclease H"/>
    <property type="match status" value="1"/>
</dbReference>
<dbReference type="Pfam" id="PF00476">
    <property type="entry name" value="DNA_pol_A"/>
    <property type="match status" value="2"/>
</dbReference>
<dbReference type="Gene3D" id="1.20.1060.10">
    <property type="entry name" value="Taq DNA Polymerase, Chain T, domain 4"/>
    <property type="match status" value="1"/>
</dbReference>
<dbReference type="EC" id="2.7.7.7" evidence="1"/>
<dbReference type="AlphaFoldDB" id="A0A9Q1GY77"/>
<keyword evidence="9" id="KW-1185">Reference proteome</keyword>
<comment type="catalytic activity">
    <reaction evidence="5">
        <text>DNA(n) + a 2'-deoxyribonucleoside 5'-triphosphate = DNA(n+1) + diphosphate</text>
        <dbReference type="Rhea" id="RHEA:22508"/>
        <dbReference type="Rhea" id="RHEA-COMP:17339"/>
        <dbReference type="Rhea" id="RHEA-COMP:17340"/>
        <dbReference type="ChEBI" id="CHEBI:33019"/>
        <dbReference type="ChEBI" id="CHEBI:61560"/>
        <dbReference type="ChEBI" id="CHEBI:173112"/>
        <dbReference type="EC" id="2.7.7.7"/>
    </reaction>
</comment>
<dbReference type="OrthoDB" id="2320933at2759"/>
<dbReference type="EMBL" id="JAIZAY010000016">
    <property type="protein sequence ID" value="KAJ8027523.1"/>
    <property type="molecule type" value="Genomic_DNA"/>
</dbReference>
<dbReference type="FunFam" id="1.20.1060.10:FF:000002">
    <property type="entry name" value="Polymerase (DNA directed), theta"/>
    <property type="match status" value="1"/>
</dbReference>
<evidence type="ECO:0000256" key="6">
    <source>
        <dbReference type="SAM" id="MobiDB-lite"/>
    </source>
</evidence>
<evidence type="ECO:0000256" key="5">
    <source>
        <dbReference type="ARBA" id="ARBA00049244"/>
    </source>
</evidence>